<organism evidence="3 4">
    <name type="scientific">Methylobacterium terricola</name>
    <dbReference type="NCBI Taxonomy" id="2583531"/>
    <lineage>
        <taxon>Bacteria</taxon>
        <taxon>Pseudomonadati</taxon>
        <taxon>Pseudomonadota</taxon>
        <taxon>Alphaproteobacteria</taxon>
        <taxon>Hyphomicrobiales</taxon>
        <taxon>Methylobacteriaceae</taxon>
        <taxon>Methylobacterium</taxon>
    </lineage>
</organism>
<dbReference type="Gene3D" id="1.10.10.1550">
    <property type="entry name" value="ROS/MUCR transcriptional regulator protein"/>
    <property type="match status" value="1"/>
</dbReference>
<comment type="similarity">
    <text evidence="1">Belongs to the ros/MucR family.</text>
</comment>
<gene>
    <name evidence="3" type="ORF">FF100_35435</name>
</gene>
<sequence length="177" mass="19148">MDEQASLTSPLIELTSDIVSAYVSNNNVRAADLSELIASVHASLSGLGQPAAVPEEDHKVTAAQIRKSVTPDHITSFLDGKPYKSLKRHLTTRGYTPDEYRQKFGLPFDYPMVAASYAAQRSELAKSLGLGQIRRERAAAQKAEAEAEPKTETKTAAAPAAPARRGRPRKTETDSEA</sequence>
<accession>A0A5C4L5E2</accession>
<proteinExistence type="inferred from homology"/>
<dbReference type="Proteomes" id="UP000305267">
    <property type="component" value="Unassembled WGS sequence"/>
</dbReference>
<dbReference type="GO" id="GO:0003677">
    <property type="term" value="F:DNA binding"/>
    <property type="evidence" value="ECO:0007669"/>
    <property type="project" value="InterPro"/>
</dbReference>
<dbReference type="RefSeq" id="WP_139040695.1">
    <property type="nucleotide sequence ID" value="NZ_VDDA01000058.1"/>
</dbReference>
<dbReference type="OrthoDB" id="8005028at2"/>
<comment type="caution">
    <text evidence="3">The sequence shown here is derived from an EMBL/GenBank/DDBJ whole genome shotgun (WGS) entry which is preliminary data.</text>
</comment>
<dbReference type="GO" id="GO:0008270">
    <property type="term" value="F:zinc ion binding"/>
    <property type="evidence" value="ECO:0007669"/>
    <property type="project" value="InterPro"/>
</dbReference>
<reference evidence="3 4" key="1">
    <citation type="submission" date="2019-06" db="EMBL/GenBank/DDBJ databases">
        <title>Genome of Methylobacterium sp. 17Sr1-39.</title>
        <authorList>
            <person name="Seo T."/>
        </authorList>
    </citation>
    <scope>NUCLEOTIDE SEQUENCE [LARGE SCALE GENOMIC DNA]</scope>
    <source>
        <strain evidence="3 4">17Sr1-39</strain>
    </source>
</reference>
<feature type="compositionally biased region" description="Low complexity" evidence="2">
    <location>
        <begin position="154"/>
        <end position="163"/>
    </location>
</feature>
<evidence type="ECO:0000256" key="1">
    <source>
        <dbReference type="ARBA" id="ARBA00007031"/>
    </source>
</evidence>
<dbReference type="AlphaFoldDB" id="A0A5C4L5E2"/>
<dbReference type="Pfam" id="PF05443">
    <property type="entry name" value="ROS_MUCR"/>
    <property type="match status" value="1"/>
</dbReference>
<feature type="region of interest" description="Disordered" evidence="2">
    <location>
        <begin position="135"/>
        <end position="177"/>
    </location>
</feature>
<feature type="compositionally biased region" description="Basic and acidic residues" evidence="2">
    <location>
        <begin position="135"/>
        <end position="153"/>
    </location>
</feature>
<keyword evidence="4" id="KW-1185">Reference proteome</keyword>
<evidence type="ECO:0000313" key="4">
    <source>
        <dbReference type="Proteomes" id="UP000305267"/>
    </source>
</evidence>
<dbReference type="InterPro" id="IPR041920">
    <property type="entry name" value="ROS/MUCR_sf"/>
</dbReference>
<dbReference type="GO" id="GO:0006355">
    <property type="term" value="P:regulation of DNA-templated transcription"/>
    <property type="evidence" value="ECO:0007669"/>
    <property type="project" value="InterPro"/>
</dbReference>
<evidence type="ECO:0000256" key="2">
    <source>
        <dbReference type="SAM" id="MobiDB-lite"/>
    </source>
</evidence>
<name>A0A5C4L5E2_9HYPH</name>
<evidence type="ECO:0000313" key="3">
    <source>
        <dbReference type="EMBL" id="TNC05644.1"/>
    </source>
</evidence>
<protein>
    <submittedName>
        <fullName evidence="3">MucR family transcriptional regulator</fullName>
    </submittedName>
</protein>
<dbReference type="InterPro" id="IPR008807">
    <property type="entry name" value="ROS_MUCR"/>
</dbReference>
<dbReference type="EMBL" id="VDDA01000058">
    <property type="protein sequence ID" value="TNC05644.1"/>
    <property type="molecule type" value="Genomic_DNA"/>
</dbReference>